<dbReference type="AlphaFoldDB" id="A0A0D6R3A8"/>
<keyword evidence="7 9" id="KW-0472">Membrane</keyword>
<evidence type="ECO:0000256" key="2">
    <source>
        <dbReference type="ARBA" id="ARBA00022448"/>
    </source>
</evidence>
<evidence type="ECO:0000256" key="1">
    <source>
        <dbReference type="ARBA" id="ARBA00009063"/>
    </source>
</evidence>
<keyword evidence="6" id="KW-0333">Golgi apparatus</keyword>
<keyword evidence="4" id="KW-0653">Protein transport</keyword>
<dbReference type="SUPFAM" id="SSF47661">
    <property type="entry name" value="t-snare proteins"/>
    <property type="match status" value="1"/>
</dbReference>
<protein>
    <recommendedName>
        <fullName evidence="10">Syntaxin 6/10/61 N-terminal domain-containing protein</fullName>
    </recommendedName>
</protein>
<proteinExistence type="inferred from homology"/>
<dbReference type="EMBL" id="GCKF01037626">
    <property type="protein sequence ID" value="JAG96390.1"/>
    <property type="molecule type" value="Transcribed_RNA"/>
</dbReference>
<dbReference type="PANTHER" id="PTHR34949:SF2">
    <property type="entry name" value="OS05G0443700 PROTEIN"/>
    <property type="match status" value="1"/>
</dbReference>
<keyword evidence="5 9" id="KW-1133">Transmembrane helix</keyword>
<evidence type="ECO:0000256" key="9">
    <source>
        <dbReference type="SAM" id="Phobius"/>
    </source>
</evidence>
<comment type="similarity">
    <text evidence="1">Belongs to the syntaxin family.</text>
</comment>
<dbReference type="PANTHER" id="PTHR34949">
    <property type="entry name" value="OS05G0443700 PROTEIN"/>
    <property type="match status" value="1"/>
</dbReference>
<dbReference type="InterPro" id="IPR015260">
    <property type="entry name" value="Syntaxin-6/10/61_N"/>
</dbReference>
<accession>A0A0D6R3A8</accession>
<dbReference type="FunFam" id="1.20.58.90:FF:000004">
    <property type="entry name" value="Syntaxin 10"/>
    <property type="match status" value="1"/>
</dbReference>
<dbReference type="Gene3D" id="1.20.58.90">
    <property type="match status" value="1"/>
</dbReference>
<dbReference type="GO" id="GO:0016020">
    <property type="term" value="C:membrane"/>
    <property type="evidence" value="ECO:0007669"/>
    <property type="project" value="InterPro"/>
</dbReference>
<comment type="subcellular location">
    <subcellularLocation>
        <location evidence="8">Golgi apparatus</location>
        <location evidence="8">trans-Golgi network membrane</location>
        <topology evidence="8">Single-pass type IV membrane protein</topology>
    </subcellularLocation>
</comment>
<evidence type="ECO:0000256" key="4">
    <source>
        <dbReference type="ARBA" id="ARBA00022927"/>
    </source>
</evidence>
<dbReference type="CDD" id="cd21442">
    <property type="entry name" value="SNARE_NTD_STX6-like"/>
    <property type="match status" value="1"/>
</dbReference>
<keyword evidence="3 9" id="KW-0812">Transmembrane</keyword>
<dbReference type="GO" id="GO:0048193">
    <property type="term" value="P:Golgi vesicle transport"/>
    <property type="evidence" value="ECO:0007669"/>
    <property type="project" value="InterPro"/>
</dbReference>
<evidence type="ECO:0000313" key="11">
    <source>
        <dbReference type="EMBL" id="JAG96390.1"/>
    </source>
</evidence>
<sequence length="435" mass="48693">MTADFYRWEVDPFFSAAEDVQDSADRMESAHRTWLHDQSLAKANPTDMELANVIELRRRELLIALGTTKWQLEDFERAVKVIAPNCKVLSAEDSSSRHMQFIVAIQNQIASIEKALQDAATNNGDRSLQWVDLDEQERDDLAIFLSGPSPRKSSVEHSICRSITEQQVKENPASLANSQETEDMVASKLDDISLLPGKKGWSKSQRHPTNDGTCVLGNFGNGFTKSVLMSRDSDLGMELSHRVSESRDDWHTGWSTERASGHKRSASAGAEFEAWKVAIADNDGGERSHDSGSENLANRLNIWGLLRNLNFLSKLKVARSGMKRWKDGESSTMDEKLVLPSANGVLNTWVGYNDTVFNGCRLPSYSISDDKPPNGWTGNIQRMFQRSQYFIQYSHLCPVRIVSAVLVILGLLGMFSCCMVLFNLLQLPCPTLYHS</sequence>
<dbReference type="GO" id="GO:0015031">
    <property type="term" value="P:protein transport"/>
    <property type="evidence" value="ECO:0007669"/>
    <property type="project" value="UniProtKB-KW"/>
</dbReference>
<dbReference type="GO" id="GO:0005794">
    <property type="term" value="C:Golgi apparatus"/>
    <property type="evidence" value="ECO:0007669"/>
    <property type="project" value="UniProtKB-SubCell"/>
</dbReference>
<evidence type="ECO:0000259" key="10">
    <source>
        <dbReference type="Pfam" id="PF09177"/>
    </source>
</evidence>
<dbReference type="InterPro" id="IPR010989">
    <property type="entry name" value="SNARE"/>
</dbReference>
<name>A0A0D6R3A8_ARACU</name>
<dbReference type="Pfam" id="PF09177">
    <property type="entry name" value="STX6_10_61_N"/>
    <property type="match status" value="1"/>
</dbReference>
<keyword evidence="2" id="KW-0813">Transport</keyword>
<organism evidence="11">
    <name type="scientific">Araucaria cunninghamii</name>
    <name type="common">Hoop pine</name>
    <name type="synonym">Moreton Bay pine</name>
    <dbReference type="NCBI Taxonomy" id="56994"/>
    <lineage>
        <taxon>Eukaryota</taxon>
        <taxon>Viridiplantae</taxon>
        <taxon>Streptophyta</taxon>
        <taxon>Embryophyta</taxon>
        <taxon>Tracheophyta</taxon>
        <taxon>Spermatophyta</taxon>
        <taxon>Pinopsida</taxon>
        <taxon>Pinidae</taxon>
        <taxon>Conifers II</taxon>
        <taxon>Araucariales</taxon>
        <taxon>Araucariaceae</taxon>
        <taxon>Araucaria</taxon>
    </lineage>
</organism>
<evidence type="ECO:0000256" key="6">
    <source>
        <dbReference type="ARBA" id="ARBA00023034"/>
    </source>
</evidence>
<evidence type="ECO:0000256" key="7">
    <source>
        <dbReference type="ARBA" id="ARBA00023136"/>
    </source>
</evidence>
<evidence type="ECO:0000256" key="8">
    <source>
        <dbReference type="ARBA" id="ARBA00037801"/>
    </source>
</evidence>
<reference evidence="11" key="1">
    <citation type="submission" date="2015-03" db="EMBL/GenBank/DDBJ databases">
        <title>A transcriptome of Araucaria cunninghamii, an australian fine timber species.</title>
        <authorList>
            <person name="Jing Yi C.J.Y."/>
            <person name="Yin San L.Y.S."/>
            <person name="Abdul Karim S.S."/>
            <person name="Wan Azmi N.N."/>
            <person name="Hercus R.R."/>
            <person name="Croft L.L."/>
        </authorList>
    </citation>
    <scope>NUCLEOTIDE SEQUENCE</scope>
    <source>
        <strain evidence="11">MI0301</strain>
        <tissue evidence="11">Leaf</tissue>
    </source>
</reference>
<feature type="domain" description="Syntaxin 6/10/61 N-terminal" evidence="10">
    <location>
        <begin position="11"/>
        <end position="113"/>
    </location>
</feature>
<evidence type="ECO:0000256" key="5">
    <source>
        <dbReference type="ARBA" id="ARBA00022989"/>
    </source>
</evidence>
<feature type="transmembrane region" description="Helical" evidence="9">
    <location>
        <begin position="401"/>
        <end position="425"/>
    </location>
</feature>
<evidence type="ECO:0000256" key="3">
    <source>
        <dbReference type="ARBA" id="ARBA00022692"/>
    </source>
</evidence>